<dbReference type="RefSeq" id="WP_166692923.1">
    <property type="nucleotide sequence ID" value="NZ_WAEL01000006.1"/>
</dbReference>
<keyword evidence="1" id="KW-0472">Membrane</keyword>
<proteinExistence type="predicted"/>
<feature type="transmembrane region" description="Helical" evidence="1">
    <location>
        <begin position="193"/>
        <end position="213"/>
    </location>
</feature>
<dbReference type="EMBL" id="WAEL01000006">
    <property type="protein sequence ID" value="NID12063.1"/>
    <property type="molecule type" value="Genomic_DNA"/>
</dbReference>
<reference evidence="2" key="1">
    <citation type="submission" date="2024-05" db="EMBL/GenBank/DDBJ databases">
        <authorList>
            <person name="Jung D.-H."/>
        </authorList>
    </citation>
    <scope>NUCLEOTIDE SEQUENCE</scope>
    <source>
        <strain evidence="2">JA-25</strain>
    </source>
</reference>
<organism evidence="2 3">
    <name type="scientific">Fibrivirga algicola</name>
    <dbReference type="NCBI Taxonomy" id="2950420"/>
    <lineage>
        <taxon>Bacteria</taxon>
        <taxon>Pseudomonadati</taxon>
        <taxon>Bacteroidota</taxon>
        <taxon>Cytophagia</taxon>
        <taxon>Cytophagales</taxon>
        <taxon>Spirosomataceae</taxon>
        <taxon>Fibrivirga</taxon>
    </lineage>
</organism>
<gene>
    <name evidence="2" type="ORF">F7231_17960</name>
</gene>
<accession>A0ABX0QN81</accession>
<keyword evidence="3" id="KW-1185">Reference proteome</keyword>
<feature type="transmembrane region" description="Helical" evidence="1">
    <location>
        <begin position="168"/>
        <end position="187"/>
    </location>
</feature>
<evidence type="ECO:0000313" key="3">
    <source>
        <dbReference type="Proteomes" id="UP000606008"/>
    </source>
</evidence>
<keyword evidence="1" id="KW-1133">Transmembrane helix</keyword>
<feature type="transmembrane region" description="Helical" evidence="1">
    <location>
        <begin position="95"/>
        <end position="115"/>
    </location>
</feature>
<comment type="caution">
    <text evidence="2">The sequence shown here is derived from an EMBL/GenBank/DDBJ whole genome shotgun (WGS) entry which is preliminary data.</text>
</comment>
<keyword evidence="1" id="KW-0812">Transmembrane</keyword>
<protein>
    <submittedName>
        <fullName evidence="2">Uncharacterized protein</fullName>
    </submittedName>
</protein>
<name>A0ABX0QN81_9BACT</name>
<evidence type="ECO:0000313" key="2">
    <source>
        <dbReference type="EMBL" id="NID12063.1"/>
    </source>
</evidence>
<feature type="transmembrane region" description="Helical" evidence="1">
    <location>
        <begin position="127"/>
        <end position="147"/>
    </location>
</feature>
<sequence>MLAPVQLTLIDQHLRRENWLRNDDLIAELTDHYADALSDKLAEGVPFELALEEVCHSFGGRIGLLTMEENYLKMRPHARFHLYRNAFLNAFRRPVVGYTLLILAGCSLVVQLLNIDWIYQPIDALRLNGWGWLFTGGLSGLFTASRMQIQFKLQKGTLRLSPASPPPAWSLLQSITLILIFLVLPPIHEFAEGNAGIVALLMTLLFVHNWAWIRMLKIHRLKRPTAVA</sequence>
<dbReference type="Proteomes" id="UP000606008">
    <property type="component" value="Unassembled WGS sequence"/>
</dbReference>
<evidence type="ECO:0000256" key="1">
    <source>
        <dbReference type="SAM" id="Phobius"/>
    </source>
</evidence>